<dbReference type="SUPFAM" id="SSF56801">
    <property type="entry name" value="Acetyl-CoA synthetase-like"/>
    <property type="match status" value="1"/>
</dbReference>
<dbReference type="Pfam" id="PF23562">
    <property type="entry name" value="AMP-binding_C_3"/>
    <property type="match status" value="1"/>
</dbReference>
<evidence type="ECO:0000313" key="5">
    <source>
        <dbReference type="Proteomes" id="UP000016648"/>
    </source>
</evidence>
<gene>
    <name evidence="4" type="ORF">HMPREF9135_2033</name>
</gene>
<keyword evidence="1" id="KW-0547">Nucleotide-binding</keyword>
<protein>
    <submittedName>
        <fullName evidence="4">AMP-binding enzyme</fullName>
    </submittedName>
</protein>
<dbReference type="PROSITE" id="PS00455">
    <property type="entry name" value="AMP_BINDING"/>
    <property type="match status" value="1"/>
</dbReference>
<sequence>MRKEHVTFAQKTKDCAMKSIASFNSYIEQSILSNWDKDALTDYQGITLQYHDVARKIEKLHILFEHGGIEKGDRIALYGRNSSHWAVAFLATVTYGAVVVPIQHEFTPEQVYHIVNHSESKLLFAGDFAAPAIKAEEMPGLEGIVYIPDFSLIESRSDRLTYAREHLNAIFGQKYPKYFRPKHVAYYRDGSENLAIINYTSGTTGFSKGVMLPYRTLVSNVDYVMEAIGTKLDKNNRNALSILPMAHMYGLLVEFLFEFCFGNHIYFLTRLPSPSFIAEACAEVTPALLVSVPLIVEKIIRKKIFPLLETNKVKFLLNIPVLNKKIKERLVEMVKAEFGGKIYEIIVGGAGLNREVEAFLSSIGFPITVGYGTTETAPLITFTDWTDFVRGSCGTPVANMEVKILSDDPQSKAGEIVTRGTNVMTGYYKNDEATKAVLDDNGWFHTGDLGKMSADGHVFIRGRIKNMLLGANGQNIYPEEIEDKLNSMTLVSESLIIQDGDKLIGLVYPDYEEIKSLEFDEADVMGIMEHNRNDLNAMLPHFARLSAIRIHETEFEKTPKKSIKRYLYQVKN</sequence>
<organism evidence="4 5">
    <name type="scientific">Segatella baroniae F0067</name>
    <dbReference type="NCBI Taxonomy" id="1115809"/>
    <lineage>
        <taxon>Bacteria</taxon>
        <taxon>Pseudomonadati</taxon>
        <taxon>Bacteroidota</taxon>
        <taxon>Bacteroidia</taxon>
        <taxon>Bacteroidales</taxon>
        <taxon>Prevotellaceae</taxon>
        <taxon>Segatella</taxon>
    </lineage>
</organism>
<reference evidence="4 5" key="1">
    <citation type="submission" date="2013-08" db="EMBL/GenBank/DDBJ databases">
        <authorList>
            <person name="Durkin A.S."/>
            <person name="Haft D.R."/>
            <person name="McCorrison J."/>
            <person name="Torralba M."/>
            <person name="Gillis M."/>
            <person name="Haft D.H."/>
            <person name="Methe B."/>
            <person name="Sutton G."/>
            <person name="Nelson K.E."/>
        </authorList>
    </citation>
    <scope>NUCLEOTIDE SEQUENCE [LARGE SCALE GENOMIC DNA]</scope>
    <source>
        <strain evidence="4 5">F0067</strain>
    </source>
</reference>
<dbReference type="InterPro" id="IPR000873">
    <property type="entry name" value="AMP-dep_synth/lig_dom"/>
</dbReference>
<dbReference type="AlphaFoldDB" id="U2NNC1"/>
<accession>U2NNC1</accession>
<dbReference type="PATRIC" id="fig|1115809.3.peg.1133"/>
<evidence type="ECO:0000313" key="4">
    <source>
        <dbReference type="EMBL" id="ERK39550.1"/>
    </source>
</evidence>
<dbReference type="GO" id="GO:0005524">
    <property type="term" value="F:ATP binding"/>
    <property type="evidence" value="ECO:0007669"/>
    <property type="project" value="UniProtKB-KW"/>
</dbReference>
<dbReference type="Pfam" id="PF00501">
    <property type="entry name" value="AMP-binding"/>
    <property type="match status" value="1"/>
</dbReference>
<dbReference type="InterPro" id="IPR020845">
    <property type="entry name" value="AMP-binding_CS"/>
</dbReference>
<dbReference type="GO" id="GO:0016020">
    <property type="term" value="C:membrane"/>
    <property type="evidence" value="ECO:0007669"/>
    <property type="project" value="TreeGrafter"/>
</dbReference>
<keyword evidence="2" id="KW-0067">ATP-binding</keyword>
<dbReference type="PANTHER" id="PTHR43272:SF33">
    <property type="entry name" value="AMP-BINDING DOMAIN-CONTAINING PROTEIN-RELATED"/>
    <property type="match status" value="1"/>
</dbReference>
<dbReference type="PANTHER" id="PTHR43272">
    <property type="entry name" value="LONG-CHAIN-FATTY-ACID--COA LIGASE"/>
    <property type="match status" value="1"/>
</dbReference>
<comment type="caution">
    <text evidence="4">The sequence shown here is derived from an EMBL/GenBank/DDBJ whole genome shotgun (WGS) entry which is preliminary data.</text>
</comment>
<dbReference type="Proteomes" id="UP000016648">
    <property type="component" value="Unassembled WGS sequence"/>
</dbReference>
<feature type="domain" description="AMP-dependent synthetase/ligase" evidence="3">
    <location>
        <begin position="35"/>
        <end position="428"/>
    </location>
</feature>
<dbReference type="Gene3D" id="3.40.50.12780">
    <property type="entry name" value="N-terminal domain of ligase-like"/>
    <property type="match status" value="1"/>
</dbReference>
<evidence type="ECO:0000259" key="3">
    <source>
        <dbReference type="Pfam" id="PF00501"/>
    </source>
</evidence>
<keyword evidence="5" id="KW-1185">Reference proteome</keyword>
<evidence type="ECO:0000256" key="2">
    <source>
        <dbReference type="ARBA" id="ARBA00022840"/>
    </source>
</evidence>
<dbReference type="EMBL" id="AWEY01000018">
    <property type="protein sequence ID" value="ERK39550.1"/>
    <property type="molecule type" value="Genomic_DNA"/>
</dbReference>
<proteinExistence type="predicted"/>
<dbReference type="InterPro" id="IPR042099">
    <property type="entry name" value="ANL_N_sf"/>
</dbReference>
<name>U2NNC1_9BACT</name>
<evidence type="ECO:0000256" key="1">
    <source>
        <dbReference type="ARBA" id="ARBA00022741"/>
    </source>
</evidence>
<dbReference type="GO" id="GO:0004467">
    <property type="term" value="F:long-chain fatty acid-CoA ligase activity"/>
    <property type="evidence" value="ECO:0007669"/>
    <property type="project" value="TreeGrafter"/>
</dbReference>